<evidence type="ECO:0000313" key="3">
    <source>
        <dbReference type="EMBL" id="VTP67054.1"/>
    </source>
</evidence>
<evidence type="ECO:0000259" key="2">
    <source>
        <dbReference type="Pfam" id="PF00171"/>
    </source>
</evidence>
<dbReference type="SUPFAM" id="SSF53720">
    <property type="entry name" value="ALDH-like"/>
    <property type="match status" value="1"/>
</dbReference>
<keyword evidence="1 3" id="KW-0560">Oxidoreductase</keyword>
<evidence type="ECO:0000256" key="1">
    <source>
        <dbReference type="ARBA" id="ARBA00023002"/>
    </source>
</evidence>
<name>A0A4U9HRZ3_9ENTR</name>
<protein>
    <submittedName>
        <fullName evidence="3">N-succinylglutamate 5-semialdehyde dehydrogenase</fullName>
        <ecNumber evidence="3">1.2.1.71</ecNumber>
    </submittedName>
</protein>
<dbReference type="InterPro" id="IPR016163">
    <property type="entry name" value="Ald_DH_C"/>
</dbReference>
<dbReference type="EMBL" id="LR590464">
    <property type="protein sequence ID" value="VTP67054.1"/>
    <property type="molecule type" value="Genomic_DNA"/>
</dbReference>
<dbReference type="GO" id="GO:0043824">
    <property type="term" value="F:succinylglutamate-semialdehyde dehydrogenase activity"/>
    <property type="evidence" value="ECO:0007669"/>
    <property type="project" value="UniProtKB-EC"/>
</dbReference>
<feature type="domain" description="Aldehyde dehydrogenase" evidence="2">
    <location>
        <begin position="3"/>
        <end position="58"/>
    </location>
</feature>
<organism evidence="3 4">
    <name type="scientific">Leclercia adecarboxylata</name>
    <dbReference type="NCBI Taxonomy" id="83655"/>
    <lineage>
        <taxon>Bacteria</taxon>
        <taxon>Pseudomonadati</taxon>
        <taxon>Pseudomonadota</taxon>
        <taxon>Gammaproteobacteria</taxon>
        <taxon>Enterobacterales</taxon>
        <taxon>Enterobacteriaceae</taxon>
        <taxon>Leclercia</taxon>
    </lineage>
</organism>
<sequence>MDDPADIDAAVHLTIQSAFITAGQRCTCARRLLVKSGAEGDAFLARLVEVSAKLLPGAWDANDQPFMAG</sequence>
<dbReference type="InterPro" id="IPR015590">
    <property type="entry name" value="Aldehyde_DH_dom"/>
</dbReference>
<dbReference type="InterPro" id="IPR016161">
    <property type="entry name" value="Ald_DH/histidinol_DH"/>
</dbReference>
<dbReference type="Gene3D" id="3.40.309.10">
    <property type="entry name" value="Aldehyde Dehydrogenase, Chain A, domain 2"/>
    <property type="match status" value="1"/>
</dbReference>
<dbReference type="InterPro" id="IPR016160">
    <property type="entry name" value="Ald_DH_CS_CYS"/>
</dbReference>
<dbReference type="Proteomes" id="UP000310719">
    <property type="component" value="Chromosome"/>
</dbReference>
<gene>
    <name evidence="3" type="primary">astD_2</name>
    <name evidence="3" type="ORF">NCTC13032_02849</name>
</gene>
<reference evidence="3 4" key="1">
    <citation type="submission" date="2019-05" db="EMBL/GenBank/DDBJ databases">
        <authorList>
            <consortium name="Pathogen Informatics"/>
        </authorList>
    </citation>
    <scope>NUCLEOTIDE SEQUENCE [LARGE SCALE GENOMIC DNA]</scope>
    <source>
        <strain evidence="3 4">NCTC13032</strain>
    </source>
</reference>
<dbReference type="AlphaFoldDB" id="A0A4U9HRZ3"/>
<accession>A0A4U9HRZ3</accession>
<proteinExistence type="predicted"/>
<dbReference type="PROSITE" id="PS00070">
    <property type="entry name" value="ALDEHYDE_DEHYDR_CYS"/>
    <property type="match status" value="1"/>
</dbReference>
<dbReference type="EC" id="1.2.1.71" evidence="3"/>
<dbReference type="Pfam" id="PF00171">
    <property type="entry name" value="Aldedh"/>
    <property type="match status" value="1"/>
</dbReference>
<evidence type="ECO:0000313" key="4">
    <source>
        <dbReference type="Proteomes" id="UP000310719"/>
    </source>
</evidence>